<dbReference type="PANTHER" id="PTHR46586">
    <property type="entry name" value="ANKYRIN REPEAT-CONTAINING PROTEIN"/>
    <property type="match status" value="1"/>
</dbReference>
<dbReference type="SMART" id="SM00248">
    <property type="entry name" value="ANK"/>
    <property type="match status" value="4"/>
</dbReference>
<gene>
    <name evidence="1" type="ORF">ACHHYP_04532</name>
</gene>
<dbReference type="InterPro" id="IPR036770">
    <property type="entry name" value="Ankyrin_rpt-contain_sf"/>
</dbReference>
<dbReference type="OrthoDB" id="194358at2759"/>
<comment type="caution">
    <text evidence="1">The sequence shown here is derived from an EMBL/GenBank/DDBJ whole genome shotgun (WGS) entry which is preliminary data.</text>
</comment>
<name>A0A1V9Z0X3_ACHHY</name>
<proteinExistence type="predicted"/>
<organism evidence="1 2">
    <name type="scientific">Achlya hypogyna</name>
    <name type="common">Oomycete</name>
    <name type="synonym">Protoachlya hypogyna</name>
    <dbReference type="NCBI Taxonomy" id="1202772"/>
    <lineage>
        <taxon>Eukaryota</taxon>
        <taxon>Sar</taxon>
        <taxon>Stramenopiles</taxon>
        <taxon>Oomycota</taxon>
        <taxon>Saprolegniomycetes</taxon>
        <taxon>Saprolegniales</taxon>
        <taxon>Achlyaceae</taxon>
        <taxon>Achlya</taxon>
    </lineage>
</organism>
<reference evidence="1 2" key="1">
    <citation type="journal article" date="2014" name="Genome Biol. Evol.">
        <title>The secreted proteins of Achlya hypogyna and Thraustotheca clavata identify the ancestral oomycete secretome and reveal gene acquisitions by horizontal gene transfer.</title>
        <authorList>
            <person name="Misner I."/>
            <person name="Blouin N."/>
            <person name="Leonard G."/>
            <person name="Richards T.A."/>
            <person name="Lane C.E."/>
        </authorList>
    </citation>
    <scope>NUCLEOTIDE SEQUENCE [LARGE SCALE GENOMIC DNA]</scope>
    <source>
        <strain evidence="1 2">ATCC 48635</strain>
    </source>
</reference>
<protein>
    <submittedName>
        <fullName evidence="1">Uncharacterized protein</fullName>
    </submittedName>
</protein>
<accession>A0A1V9Z0X3</accession>
<dbReference type="AlphaFoldDB" id="A0A1V9Z0X3"/>
<dbReference type="InterPro" id="IPR002110">
    <property type="entry name" value="Ankyrin_rpt"/>
</dbReference>
<dbReference type="EMBL" id="JNBR01000514">
    <property type="protein sequence ID" value="OQR91601.1"/>
    <property type="molecule type" value="Genomic_DNA"/>
</dbReference>
<dbReference type="Gene3D" id="1.25.40.20">
    <property type="entry name" value="Ankyrin repeat-containing domain"/>
    <property type="match status" value="2"/>
</dbReference>
<dbReference type="PANTHER" id="PTHR46586:SF2">
    <property type="entry name" value="SWIM-TYPE DOMAIN-CONTAINING PROTEIN"/>
    <property type="match status" value="1"/>
</dbReference>
<dbReference type="Pfam" id="PF13637">
    <property type="entry name" value="Ank_4"/>
    <property type="match status" value="1"/>
</dbReference>
<dbReference type="SUPFAM" id="SSF48403">
    <property type="entry name" value="Ankyrin repeat"/>
    <property type="match status" value="1"/>
</dbReference>
<dbReference type="InterPro" id="IPR052050">
    <property type="entry name" value="SecEffector_AnkRepeat"/>
</dbReference>
<dbReference type="Pfam" id="PF12796">
    <property type="entry name" value="Ank_2"/>
    <property type="match status" value="1"/>
</dbReference>
<dbReference type="Proteomes" id="UP000243579">
    <property type="component" value="Unassembled WGS sequence"/>
</dbReference>
<sequence>MANWADIDAVHHVVLAFAGPLTQLLHGCLPLPLSEDVILDVWNDVFCCDWQGNLADLPPLPAHRSLGRTLRSIQTRSMYHRVKTDTNYSEVAYVVEYATKAHRYEDETVEVMAIADIEHVPMQHMWLDELSPMLATPVVLAHASIAGGHVKLLEHLVAAAGVSLGSIGLLRRYDGEAMDIAAYYNHMDMLQLLHEGGCNACTSIAMQHAAYNGNLEMVQWLHTDVSLGCTSSAFVSALDQGHREIADFLRELYAASVMFYSEDIERLVLQGRLDALTYIVTHLPAMISSQAIEYAAMFGRLDILKVLCNSPYAMEIPTAAMLGAASHGHLEIIQFLHQRCPEGFTTRVFDAAARNNHMDIVLFLHSMQRGGFSINAMDRAAHRGHMEMVRFLHEHGTDGCTKRAMDWAAAGGHLAMVQYLHEKRTEGYTHRALYWAAREGHIDVLNYLLQLDTDKRFQQQAVRRALRIGHKVVFDSLRTVGAVSARDLEVAAQTKWLPVLYRIRSKIRAHGEVYGDDDLDAFEDAYNFEYEP</sequence>
<dbReference type="STRING" id="1202772.A0A1V9Z0X3"/>
<evidence type="ECO:0000313" key="1">
    <source>
        <dbReference type="EMBL" id="OQR91601.1"/>
    </source>
</evidence>
<keyword evidence="2" id="KW-1185">Reference proteome</keyword>
<evidence type="ECO:0000313" key="2">
    <source>
        <dbReference type="Proteomes" id="UP000243579"/>
    </source>
</evidence>